<feature type="region of interest" description="Disordered" evidence="1">
    <location>
        <begin position="1"/>
        <end position="53"/>
    </location>
</feature>
<protein>
    <submittedName>
        <fullName evidence="2">CCR4-NOT transcription complex subunit 4-like protein</fullName>
    </submittedName>
</protein>
<accession>A0A498P5S0</accession>
<feature type="compositionally biased region" description="Low complexity" evidence="1">
    <location>
        <begin position="30"/>
        <end position="42"/>
    </location>
</feature>
<reference evidence="2 3" key="1">
    <citation type="submission" date="2018-03" db="EMBL/GenBank/DDBJ databases">
        <title>Draft genome sequence of Rohu Carp (Labeo rohita).</title>
        <authorList>
            <person name="Das P."/>
            <person name="Kushwaha B."/>
            <person name="Joshi C.G."/>
            <person name="Kumar D."/>
            <person name="Nagpure N.S."/>
            <person name="Sahoo L."/>
            <person name="Das S.P."/>
            <person name="Bit A."/>
            <person name="Patnaik S."/>
            <person name="Meher P.K."/>
            <person name="Jayasankar P."/>
            <person name="Koringa P.G."/>
            <person name="Patel N.V."/>
            <person name="Hinsu A.T."/>
            <person name="Kumar R."/>
            <person name="Pandey M."/>
            <person name="Agarwal S."/>
            <person name="Srivastava S."/>
            <person name="Singh M."/>
            <person name="Iquebal M.A."/>
            <person name="Jaiswal S."/>
            <person name="Angadi U.B."/>
            <person name="Kumar N."/>
            <person name="Raza M."/>
            <person name="Shah T.M."/>
            <person name="Rai A."/>
            <person name="Jena J.K."/>
        </authorList>
    </citation>
    <scope>NUCLEOTIDE SEQUENCE [LARGE SCALE GENOMIC DNA]</scope>
    <source>
        <strain evidence="2">DASCIFA01</strain>
        <tissue evidence="2">Testis</tissue>
    </source>
</reference>
<evidence type="ECO:0000313" key="3">
    <source>
        <dbReference type="Proteomes" id="UP000290572"/>
    </source>
</evidence>
<dbReference type="Proteomes" id="UP000290572">
    <property type="component" value="Unassembled WGS sequence"/>
</dbReference>
<keyword evidence="3" id="KW-1185">Reference proteome</keyword>
<dbReference type="STRING" id="84645.A0A498P5S0"/>
<dbReference type="AlphaFoldDB" id="A0A498P5S0"/>
<sequence>MDVPSGSTVPPQPPHSNPFGAQFPHRAGWTPYPTTATANPATQFHSPPPGFQTAFRASAQASTDLLQSAGMDRH</sequence>
<evidence type="ECO:0000313" key="2">
    <source>
        <dbReference type="EMBL" id="RXN39256.1"/>
    </source>
</evidence>
<gene>
    <name evidence="2" type="ORF">ROHU_000358</name>
</gene>
<organism evidence="2 3">
    <name type="scientific">Labeo rohita</name>
    <name type="common">Indian major carp</name>
    <name type="synonym">Cyprinus rohita</name>
    <dbReference type="NCBI Taxonomy" id="84645"/>
    <lineage>
        <taxon>Eukaryota</taxon>
        <taxon>Metazoa</taxon>
        <taxon>Chordata</taxon>
        <taxon>Craniata</taxon>
        <taxon>Vertebrata</taxon>
        <taxon>Euteleostomi</taxon>
        <taxon>Actinopterygii</taxon>
        <taxon>Neopterygii</taxon>
        <taxon>Teleostei</taxon>
        <taxon>Ostariophysi</taxon>
        <taxon>Cypriniformes</taxon>
        <taxon>Cyprinidae</taxon>
        <taxon>Labeoninae</taxon>
        <taxon>Labeonini</taxon>
        <taxon>Labeo</taxon>
    </lineage>
</organism>
<evidence type="ECO:0000256" key="1">
    <source>
        <dbReference type="SAM" id="MobiDB-lite"/>
    </source>
</evidence>
<proteinExistence type="predicted"/>
<name>A0A498P5S0_LABRO</name>
<comment type="caution">
    <text evidence="2">The sequence shown here is derived from an EMBL/GenBank/DDBJ whole genome shotgun (WGS) entry which is preliminary data.</text>
</comment>
<dbReference type="EMBL" id="QBIY01002362">
    <property type="protein sequence ID" value="RXN39256.1"/>
    <property type="molecule type" value="Genomic_DNA"/>
</dbReference>